<dbReference type="KEGG" id="glz:GLAREA_03499"/>
<keyword evidence="2" id="KW-1185">Reference proteome</keyword>
<evidence type="ECO:0000313" key="1">
    <source>
        <dbReference type="EMBL" id="EPE30532.1"/>
    </source>
</evidence>
<sequence>MGDGPGFFGAYVFFGLEELKWETIDTKEIIWLKGILSVANINTSNNVSLPQILNQKRIYPTERRTNTRITDTEFRTTIPKLTNNTTNNSIQITQFIMGFSIFSSGFPSAIAGVGGENYGVGEYAGEIAVGEGGD</sequence>
<dbReference type="HOGENOM" id="CLU_1896428_0_0_1"/>
<protein>
    <submittedName>
        <fullName evidence="1">Uncharacterized protein</fullName>
    </submittedName>
</protein>
<organism evidence="1 2">
    <name type="scientific">Glarea lozoyensis (strain ATCC 20868 / MF5171)</name>
    <dbReference type="NCBI Taxonomy" id="1116229"/>
    <lineage>
        <taxon>Eukaryota</taxon>
        <taxon>Fungi</taxon>
        <taxon>Dikarya</taxon>
        <taxon>Ascomycota</taxon>
        <taxon>Pezizomycotina</taxon>
        <taxon>Leotiomycetes</taxon>
        <taxon>Helotiales</taxon>
        <taxon>Helotiaceae</taxon>
        <taxon>Glarea</taxon>
    </lineage>
</organism>
<dbReference type="EMBL" id="KE145363">
    <property type="protein sequence ID" value="EPE30532.1"/>
    <property type="molecule type" value="Genomic_DNA"/>
</dbReference>
<reference evidence="1 2" key="1">
    <citation type="journal article" date="2013" name="BMC Genomics">
        <title>Genomics-driven discovery of the pneumocandin biosynthetic gene cluster in the fungus Glarea lozoyensis.</title>
        <authorList>
            <person name="Chen L."/>
            <person name="Yue Q."/>
            <person name="Zhang X."/>
            <person name="Xiang M."/>
            <person name="Wang C."/>
            <person name="Li S."/>
            <person name="Che Y."/>
            <person name="Ortiz-Lopez F.J."/>
            <person name="Bills G.F."/>
            <person name="Liu X."/>
            <person name="An Z."/>
        </authorList>
    </citation>
    <scope>NUCLEOTIDE SEQUENCE [LARGE SCALE GENOMIC DNA]</scope>
    <source>
        <strain evidence="2">ATCC 20868 / MF5171</strain>
    </source>
</reference>
<dbReference type="GeneID" id="19462554"/>
<dbReference type="Proteomes" id="UP000016922">
    <property type="component" value="Unassembled WGS sequence"/>
</dbReference>
<evidence type="ECO:0000313" key="2">
    <source>
        <dbReference type="Proteomes" id="UP000016922"/>
    </source>
</evidence>
<dbReference type="AlphaFoldDB" id="S3CVU2"/>
<accession>S3CVU2</accession>
<gene>
    <name evidence="1" type="ORF">GLAREA_03499</name>
</gene>
<proteinExistence type="predicted"/>
<name>S3CVU2_GLAL2</name>
<dbReference type="RefSeq" id="XP_008081943.1">
    <property type="nucleotide sequence ID" value="XM_008083752.1"/>
</dbReference>